<dbReference type="EMBL" id="CP002048">
    <property type="protein sequence ID" value="ADI02270.1"/>
    <property type="molecule type" value="Genomic_DNA"/>
</dbReference>
<evidence type="ECO:0000313" key="1">
    <source>
        <dbReference type="EMBL" id="ADI02270.1"/>
    </source>
</evidence>
<name>D7CNI5_SYNLT</name>
<dbReference type="KEGG" id="slp:Slip_1507"/>
<protein>
    <submittedName>
        <fullName evidence="1">Uncharacterized protein</fullName>
    </submittedName>
</protein>
<evidence type="ECO:0000313" key="2">
    <source>
        <dbReference type="Proteomes" id="UP000000378"/>
    </source>
</evidence>
<sequence length="37" mass="4363">MFGNVGPWELILILVKQTLRKSNRSIHETSFKGHLRR</sequence>
<dbReference type="HOGENOM" id="CLU_3349604_0_0_9"/>
<gene>
    <name evidence="1" type="ordered locus">Slip_1507</name>
</gene>
<dbReference type="Proteomes" id="UP000000378">
    <property type="component" value="Chromosome"/>
</dbReference>
<accession>D7CNI5</accession>
<organism evidence="1 2">
    <name type="scientific">Syntrophothermus lipocalidus (strain DSM 12680 / TGB-C1)</name>
    <dbReference type="NCBI Taxonomy" id="643648"/>
    <lineage>
        <taxon>Bacteria</taxon>
        <taxon>Bacillati</taxon>
        <taxon>Bacillota</taxon>
        <taxon>Clostridia</taxon>
        <taxon>Eubacteriales</taxon>
        <taxon>Syntrophomonadaceae</taxon>
        <taxon>Syntrophothermus</taxon>
    </lineage>
</organism>
<reference evidence="2" key="1">
    <citation type="journal article" date="2010" name="Stand. Genomic Sci.">
        <title>Complete genome sequence of Syntrophothermus lipocalidus type strain (TGB-C1T).</title>
        <authorList>
            <consortium name="US DOE Joint Genome Institute (JGI-PGF)"/>
            <person name="Djao O."/>
            <person name="Zhang X."/>
            <person name="Lucas S."/>
            <person name="Lapidus A."/>
            <person name="Glavina Del Rio T."/>
            <person name="Nolan M."/>
            <person name="Tice H."/>
            <person name="Cheng J."/>
            <person name="Han C."/>
            <person name="Tapia R."/>
            <person name="Goodwin L."/>
            <person name="Pitluck S."/>
            <person name="Liolios K."/>
            <person name="Ivanova N."/>
            <person name="Mavromatis K."/>
            <person name="Mikhailova N."/>
            <person name="Ovchinnikova G."/>
            <person name="Pati A."/>
            <person name="Brambilla E."/>
            <person name="Chen A."/>
            <person name="Palaniappan K."/>
            <person name="Land M."/>
            <person name="Hauser L."/>
            <person name="Chang Y."/>
            <person name="Jeffries C."/>
            <person name="Rohde M."/>
            <person name="Sikorski J."/>
            <person name="Spring S."/>
            <person name="Goker M."/>
            <person name="Detter J."/>
            <person name="Woyke T."/>
            <person name="Bristow J."/>
            <person name="Eisen J."/>
            <person name="Markowitz V."/>
            <person name="Hugenholtz P."/>
            <person name="Kyrpides N."/>
            <person name="Klenk H."/>
        </authorList>
    </citation>
    <scope>NUCLEOTIDE SEQUENCE [LARGE SCALE GENOMIC DNA]</scope>
    <source>
        <strain evidence="2">DSM 12680 / TGB-C1</strain>
    </source>
</reference>
<reference evidence="1 2" key="2">
    <citation type="journal article" date="2010" name="Stand. Genomic Sci.">
        <title>Complete genome sequence of Syntrophothermus lipocalidus type strain (TGB-C1).</title>
        <authorList>
            <person name="Djao O.D."/>
            <person name="Zhang X."/>
            <person name="Lucas S."/>
            <person name="Lapidus A."/>
            <person name="Del Rio T.G."/>
            <person name="Nolan M."/>
            <person name="Tice H."/>
            <person name="Cheng J.F."/>
            <person name="Han C."/>
            <person name="Tapia R."/>
            <person name="Goodwin L."/>
            <person name="Pitluck S."/>
            <person name="Liolios K."/>
            <person name="Ivanova N."/>
            <person name="Mavromatis K."/>
            <person name="Mikhailova N."/>
            <person name="Ovchinnikova G."/>
            <person name="Pati A."/>
            <person name="Brambilla E."/>
            <person name="Chen A."/>
            <person name="Palaniappan K."/>
            <person name="Land M."/>
            <person name="Hauser L."/>
            <person name="Chang Y.J."/>
            <person name="Jeffries C.D."/>
            <person name="Rohde M."/>
            <person name="Sikorski J."/>
            <person name="Spring S."/>
            <person name="Goker M."/>
            <person name="Detter J.C."/>
            <person name="Woyke T."/>
            <person name="Bristow J."/>
            <person name="Eisen J.A."/>
            <person name="Markowitz V."/>
            <person name="Hugenholtz P."/>
            <person name="Kyrpides N.C."/>
            <person name="Klenk H.P."/>
        </authorList>
    </citation>
    <scope>NUCLEOTIDE SEQUENCE [LARGE SCALE GENOMIC DNA]</scope>
    <source>
        <strain evidence="2">DSM 12680 / TGB-C1</strain>
    </source>
</reference>
<dbReference type="AlphaFoldDB" id="D7CNI5"/>
<keyword evidence="2" id="KW-1185">Reference proteome</keyword>
<proteinExistence type="predicted"/>